<protein>
    <submittedName>
        <fullName evidence="1">Uncharacterized protein</fullName>
    </submittedName>
</protein>
<comment type="caution">
    <text evidence="1">The sequence shown here is derived from an EMBL/GenBank/DDBJ whole genome shotgun (WGS) entry which is preliminary data.</text>
</comment>
<dbReference type="AlphaFoldDB" id="A0A3P3W121"/>
<evidence type="ECO:0000313" key="1">
    <source>
        <dbReference type="EMBL" id="RRJ88058.1"/>
    </source>
</evidence>
<accession>A0A3P3W121</accession>
<gene>
    <name evidence="1" type="ORF">EG849_14950</name>
</gene>
<proteinExistence type="predicted"/>
<dbReference type="EMBL" id="RQVR01000029">
    <property type="protein sequence ID" value="RRJ88058.1"/>
    <property type="molecule type" value="Genomic_DNA"/>
</dbReference>
<dbReference type="Proteomes" id="UP000271937">
    <property type="component" value="Unassembled WGS sequence"/>
</dbReference>
<sequence>MKPQYARACIYPKDIQNITGKSYKQSRLYLNRIKAHLGRQPAQWVSIEEFCEYSGLKPEHVSQFIR</sequence>
<evidence type="ECO:0000313" key="2">
    <source>
        <dbReference type="Proteomes" id="UP000271937"/>
    </source>
</evidence>
<organism evidence="1 2">
    <name type="scientific">Flavobacterium macacae</name>
    <dbReference type="NCBI Taxonomy" id="2488993"/>
    <lineage>
        <taxon>Bacteria</taxon>
        <taxon>Pseudomonadati</taxon>
        <taxon>Bacteroidota</taxon>
        <taxon>Flavobacteriia</taxon>
        <taxon>Flavobacteriales</taxon>
        <taxon>Flavobacteriaceae</taxon>
        <taxon>Flavobacterium</taxon>
    </lineage>
</organism>
<keyword evidence="2" id="KW-1185">Reference proteome</keyword>
<reference evidence="1 2" key="1">
    <citation type="submission" date="2018-11" db="EMBL/GenBank/DDBJ databases">
        <title>Flavobacterium sp. nov., YIM 102600 draft genome.</title>
        <authorList>
            <person name="Li G."/>
            <person name="Jiang Y."/>
        </authorList>
    </citation>
    <scope>NUCLEOTIDE SEQUENCE [LARGE SCALE GENOMIC DNA]</scope>
    <source>
        <strain evidence="1 2">YIM 102600</strain>
    </source>
</reference>
<name>A0A3P3W121_9FLAO</name>